<dbReference type="Proteomes" id="UP000503011">
    <property type="component" value="Chromosome"/>
</dbReference>
<proteinExistence type="predicted"/>
<evidence type="ECO:0000313" key="1">
    <source>
        <dbReference type="EMBL" id="BCB89208.1"/>
    </source>
</evidence>
<name>A0A6F8YTE6_9ACTN</name>
<protein>
    <recommendedName>
        <fullName evidence="3">L-tyrosine 3-hydroxylase</fullName>
    </recommendedName>
</protein>
<reference evidence="1 2" key="2">
    <citation type="submission" date="2020-03" db="EMBL/GenBank/DDBJ databases">
        <authorList>
            <person name="Ichikawa N."/>
            <person name="Kimura A."/>
            <person name="Kitahashi Y."/>
            <person name="Uohara A."/>
        </authorList>
    </citation>
    <scope>NUCLEOTIDE SEQUENCE [LARGE SCALE GENOMIC DNA]</scope>
    <source>
        <strain evidence="1 2">NBRC 105367</strain>
    </source>
</reference>
<evidence type="ECO:0008006" key="3">
    <source>
        <dbReference type="Google" id="ProtNLM"/>
    </source>
</evidence>
<organism evidence="1 2">
    <name type="scientific">Phytohabitans suffuscus</name>
    <dbReference type="NCBI Taxonomy" id="624315"/>
    <lineage>
        <taxon>Bacteria</taxon>
        <taxon>Bacillati</taxon>
        <taxon>Actinomycetota</taxon>
        <taxon>Actinomycetes</taxon>
        <taxon>Micromonosporales</taxon>
        <taxon>Micromonosporaceae</taxon>
    </lineage>
</organism>
<dbReference type="AlphaFoldDB" id="A0A6F8YTE6"/>
<sequence>MSDLPIPGRWDFGGFAYGLEPLVLPPAGSPDAVHDDLAGGASVGAYAETSRRIHNLAERGVLAPDVERCDVPDELFWFRWITGHQVCFVVWRLIAQLLDDVNHGWRSPYEALEPIRRYVDGYTAMLLYTGSCPRSIYNVLIRPSMRLRHPAFSGSWAPDYWPIRELFHGRQPSVLWNADTCELLDAITLLQTVHDGVAAKLVTDGRSLLREASVRRPDHRVAGMIYDTYFITLRAPALRHDVVAQLLRRLVAITQDITANGLYAEDDTDERPAELQTAEVVRCENSLVEIMVEVARCAGELAPAELAKPLQSALRNTAAEV</sequence>
<keyword evidence="2" id="KW-1185">Reference proteome</keyword>
<dbReference type="KEGG" id="psuu:Psuf_065210"/>
<evidence type="ECO:0000313" key="2">
    <source>
        <dbReference type="Proteomes" id="UP000503011"/>
    </source>
</evidence>
<dbReference type="EMBL" id="AP022871">
    <property type="protein sequence ID" value="BCB89208.1"/>
    <property type="molecule type" value="Genomic_DNA"/>
</dbReference>
<accession>A0A6F8YTE6</accession>
<reference evidence="1 2" key="1">
    <citation type="submission" date="2020-03" db="EMBL/GenBank/DDBJ databases">
        <title>Whole genome shotgun sequence of Phytohabitans suffuscus NBRC 105367.</title>
        <authorList>
            <person name="Komaki H."/>
            <person name="Tamura T."/>
        </authorList>
    </citation>
    <scope>NUCLEOTIDE SEQUENCE [LARGE SCALE GENOMIC DNA]</scope>
    <source>
        <strain evidence="1 2">NBRC 105367</strain>
    </source>
</reference>
<gene>
    <name evidence="1" type="ORF">Psuf_065210</name>
</gene>